<dbReference type="Pfam" id="PF01872">
    <property type="entry name" value="RibD_C"/>
    <property type="match status" value="1"/>
</dbReference>
<evidence type="ECO:0000256" key="4">
    <source>
        <dbReference type="ARBA" id="ARBA00023002"/>
    </source>
</evidence>
<accession>L8GZC0</accession>
<evidence type="ECO:0000313" key="6">
    <source>
        <dbReference type="EMBL" id="ELR18307.1"/>
    </source>
</evidence>
<evidence type="ECO:0000256" key="2">
    <source>
        <dbReference type="ARBA" id="ARBA00013173"/>
    </source>
</evidence>
<dbReference type="Gene3D" id="3.40.430.10">
    <property type="entry name" value="Dihydrofolate Reductase, subunit A"/>
    <property type="match status" value="1"/>
</dbReference>
<dbReference type="AlphaFoldDB" id="L8GZC0"/>
<dbReference type="InterPro" id="IPR004794">
    <property type="entry name" value="Eubact_RibD"/>
</dbReference>
<dbReference type="GO" id="GO:0009231">
    <property type="term" value="P:riboflavin biosynthetic process"/>
    <property type="evidence" value="ECO:0007669"/>
    <property type="project" value="UniProtKB-UniPathway"/>
</dbReference>
<keyword evidence="3" id="KW-0521">NADP</keyword>
<name>L8GZC0_ACACF</name>
<dbReference type="VEuPathDB" id="AmoebaDB:ACA1_371330"/>
<dbReference type="OMA" id="LEPCDHT"/>
<keyword evidence="7" id="KW-1185">Reference proteome</keyword>
<organism evidence="6 7">
    <name type="scientific">Acanthamoeba castellanii (strain ATCC 30010 / Neff)</name>
    <dbReference type="NCBI Taxonomy" id="1257118"/>
    <lineage>
        <taxon>Eukaryota</taxon>
        <taxon>Amoebozoa</taxon>
        <taxon>Discosea</taxon>
        <taxon>Longamoebia</taxon>
        <taxon>Centramoebida</taxon>
        <taxon>Acanthamoebidae</taxon>
        <taxon>Acanthamoeba</taxon>
    </lineage>
</organism>
<dbReference type="KEGG" id="acan:ACA1_371330"/>
<dbReference type="SUPFAM" id="SSF53927">
    <property type="entry name" value="Cytidine deaminase-like"/>
    <property type="match status" value="1"/>
</dbReference>
<dbReference type="InterPro" id="IPR016193">
    <property type="entry name" value="Cytidine_deaminase-like"/>
</dbReference>
<dbReference type="SUPFAM" id="SSF53597">
    <property type="entry name" value="Dihydrofolate reductase-like"/>
    <property type="match status" value="1"/>
</dbReference>
<dbReference type="PANTHER" id="PTHR38011:SF7">
    <property type="entry name" value="2,5-DIAMINO-6-RIBOSYLAMINO-4(3H)-PYRIMIDINONE 5'-PHOSPHATE REDUCTASE"/>
    <property type="match status" value="1"/>
</dbReference>
<dbReference type="RefSeq" id="XP_004340327.1">
    <property type="nucleotide sequence ID" value="XM_004340279.1"/>
</dbReference>
<feature type="domain" description="Bacterial bifunctional deaminase-reductase C-terminal" evidence="5">
    <location>
        <begin position="119"/>
        <end position="284"/>
    </location>
</feature>
<evidence type="ECO:0000259" key="5">
    <source>
        <dbReference type="Pfam" id="PF01872"/>
    </source>
</evidence>
<feature type="non-terminal residue" evidence="6">
    <location>
        <position position="285"/>
    </location>
</feature>
<comment type="pathway">
    <text evidence="1">Cofactor biosynthesis; riboflavin biosynthesis; 5-amino-6-(D-ribitylamino)uracil from GTP: step 3/4.</text>
</comment>
<dbReference type="GeneID" id="14918948"/>
<dbReference type="Proteomes" id="UP000011083">
    <property type="component" value="Unassembled WGS sequence"/>
</dbReference>
<keyword evidence="4" id="KW-0560">Oxidoreductase</keyword>
<dbReference type="GO" id="GO:0008835">
    <property type="term" value="F:diaminohydroxyphosphoribosylaminopyrimidine deaminase activity"/>
    <property type="evidence" value="ECO:0007669"/>
    <property type="project" value="InterPro"/>
</dbReference>
<dbReference type="GO" id="GO:0008703">
    <property type="term" value="F:5-amino-6-(5-phosphoribosylamino)uracil reductase activity"/>
    <property type="evidence" value="ECO:0007669"/>
    <property type="project" value="UniProtKB-EC"/>
</dbReference>
<dbReference type="OrthoDB" id="448305at2759"/>
<dbReference type="NCBIfam" id="TIGR00326">
    <property type="entry name" value="eubact_ribD"/>
    <property type="match status" value="1"/>
</dbReference>
<dbReference type="PANTHER" id="PTHR38011">
    <property type="entry name" value="DIHYDROFOLATE REDUCTASE FAMILY PROTEIN (AFU_ORTHOLOGUE AFUA_8G06820)"/>
    <property type="match status" value="1"/>
</dbReference>
<proteinExistence type="predicted"/>
<dbReference type="Gene3D" id="3.40.140.10">
    <property type="entry name" value="Cytidine Deaminase, domain 2"/>
    <property type="match status" value="1"/>
</dbReference>
<reference evidence="6 7" key="1">
    <citation type="journal article" date="2013" name="Genome Biol.">
        <title>Genome of Acanthamoeba castellanii highlights extensive lateral gene transfer and early evolution of tyrosine kinase signaling.</title>
        <authorList>
            <person name="Clarke M."/>
            <person name="Lohan A.J."/>
            <person name="Liu B."/>
            <person name="Lagkouvardos I."/>
            <person name="Roy S."/>
            <person name="Zafar N."/>
            <person name="Bertelli C."/>
            <person name="Schilde C."/>
            <person name="Kianianmomeni A."/>
            <person name="Burglin T.R."/>
            <person name="Frech C."/>
            <person name="Turcotte B."/>
            <person name="Kopec K.O."/>
            <person name="Synnott J.M."/>
            <person name="Choo C."/>
            <person name="Paponov I."/>
            <person name="Finkler A."/>
            <person name="Soon Heng Tan C."/>
            <person name="Hutchins A.P."/>
            <person name="Weinmeier T."/>
            <person name="Rattei T."/>
            <person name="Chu J.S."/>
            <person name="Gimenez G."/>
            <person name="Irimia M."/>
            <person name="Rigden D.J."/>
            <person name="Fitzpatrick D.A."/>
            <person name="Lorenzo-Morales J."/>
            <person name="Bateman A."/>
            <person name="Chiu C.H."/>
            <person name="Tang P."/>
            <person name="Hegemann P."/>
            <person name="Fromm H."/>
            <person name="Raoult D."/>
            <person name="Greub G."/>
            <person name="Miranda-Saavedra D."/>
            <person name="Chen N."/>
            <person name="Nash P."/>
            <person name="Ginger M.L."/>
            <person name="Horn M."/>
            <person name="Schaap P."/>
            <person name="Caler L."/>
            <person name="Loftus B."/>
        </authorList>
    </citation>
    <scope>NUCLEOTIDE SEQUENCE [LARGE SCALE GENOMIC DNA]</scope>
    <source>
        <strain evidence="6 7">Neff</strain>
    </source>
</reference>
<evidence type="ECO:0000256" key="1">
    <source>
        <dbReference type="ARBA" id="ARBA00004910"/>
    </source>
</evidence>
<dbReference type="STRING" id="1257118.L8GZC0"/>
<sequence length="285" mass="30513">MYIREAITVHMVDLPLPAQPNVMNALDNGATAADLKGSTFYVTLEPCHHTGRTPPCDRKLLEVGAARVVIAFVDPDDRVNGQGIKLLRESGVEVVVGVCEAEAKQSLLPFVHQRSSGKPYVVIKAAMSLDGRIACEDGTSQWITGENARQDGHRLRAGSQAIIVGSNTALKDRPRLNVRGVAGAETVTPLRVALDSTGKIVDGPLLDVSLGSTLIFTSERVKADVAQLWRDRGVEVVRVGEKVVGQGLDLDAVLTALAQRGILQVLIEGGGKLQSRFLAEDRADK</sequence>
<protein>
    <recommendedName>
        <fullName evidence="2">5-amino-6-(5-phosphoribosylamino)uracil reductase</fullName>
        <ecNumber evidence="2">1.1.1.193</ecNumber>
    </recommendedName>
</protein>
<gene>
    <name evidence="6" type="ORF">ACA1_371330</name>
</gene>
<evidence type="ECO:0000256" key="3">
    <source>
        <dbReference type="ARBA" id="ARBA00022857"/>
    </source>
</evidence>
<dbReference type="InterPro" id="IPR002734">
    <property type="entry name" value="RibDG_C"/>
</dbReference>
<dbReference type="EC" id="1.1.1.193" evidence="2"/>
<dbReference type="InterPro" id="IPR024072">
    <property type="entry name" value="DHFR-like_dom_sf"/>
</dbReference>
<dbReference type="InterPro" id="IPR050765">
    <property type="entry name" value="Riboflavin_Biosynth_HTPR"/>
</dbReference>
<dbReference type="UniPathway" id="UPA00275">
    <property type="reaction ID" value="UER00402"/>
</dbReference>
<evidence type="ECO:0000313" key="7">
    <source>
        <dbReference type="Proteomes" id="UP000011083"/>
    </source>
</evidence>
<dbReference type="EMBL" id="KB007960">
    <property type="protein sequence ID" value="ELR18307.1"/>
    <property type="molecule type" value="Genomic_DNA"/>
</dbReference>